<dbReference type="Proteomes" id="UP000243515">
    <property type="component" value="Unassembled WGS sequence"/>
</dbReference>
<evidence type="ECO:0000313" key="2">
    <source>
        <dbReference type="EMBL" id="OXV07856.1"/>
    </source>
</evidence>
<name>A0A232LUR3_9EURO</name>
<evidence type="ECO:0000313" key="3">
    <source>
        <dbReference type="Proteomes" id="UP000243515"/>
    </source>
</evidence>
<dbReference type="InterPro" id="IPR036047">
    <property type="entry name" value="F-box-like_dom_sf"/>
</dbReference>
<protein>
    <recommendedName>
        <fullName evidence="1">F-box domain-containing protein</fullName>
    </recommendedName>
</protein>
<dbReference type="EMBL" id="NPHW01004489">
    <property type="protein sequence ID" value="OXV07856.1"/>
    <property type="molecule type" value="Genomic_DNA"/>
</dbReference>
<dbReference type="InterPro" id="IPR001810">
    <property type="entry name" value="F-box_dom"/>
</dbReference>
<organism evidence="2 3">
    <name type="scientific">Elaphomyces granulatus</name>
    <dbReference type="NCBI Taxonomy" id="519963"/>
    <lineage>
        <taxon>Eukaryota</taxon>
        <taxon>Fungi</taxon>
        <taxon>Dikarya</taxon>
        <taxon>Ascomycota</taxon>
        <taxon>Pezizomycotina</taxon>
        <taxon>Eurotiomycetes</taxon>
        <taxon>Eurotiomycetidae</taxon>
        <taxon>Eurotiales</taxon>
        <taxon>Elaphomycetaceae</taxon>
        <taxon>Elaphomyces</taxon>
    </lineage>
</organism>
<gene>
    <name evidence="2" type="ORF">Egran_04381</name>
</gene>
<dbReference type="SMART" id="SM00256">
    <property type="entry name" value="FBOX"/>
    <property type="match status" value="1"/>
</dbReference>
<reference evidence="2 3" key="1">
    <citation type="journal article" date="2015" name="Environ. Microbiol.">
        <title>Metagenome sequence of Elaphomyces granulatus from sporocarp tissue reveals Ascomycota ectomycorrhizal fingerprints of genome expansion and a Proteobacteria-rich microbiome.</title>
        <authorList>
            <person name="Quandt C.A."/>
            <person name="Kohler A."/>
            <person name="Hesse C.N."/>
            <person name="Sharpton T.J."/>
            <person name="Martin F."/>
            <person name="Spatafora J.W."/>
        </authorList>
    </citation>
    <scope>NUCLEOTIDE SEQUENCE [LARGE SCALE GENOMIC DNA]</scope>
    <source>
        <strain evidence="2 3">OSC145934</strain>
    </source>
</reference>
<dbReference type="Gene3D" id="1.20.1280.50">
    <property type="match status" value="1"/>
</dbReference>
<dbReference type="AlphaFoldDB" id="A0A232LUR3"/>
<dbReference type="SUPFAM" id="SSF81383">
    <property type="entry name" value="F-box domain"/>
    <property type="match status" value="1"/>
</dbReference>
<sequence>MHSAPLQCRSPSNIGVPFLPRDLFLIVLGYLDVEDIIRCRRVSKTWCNAFGEPINLILLLQQRFRHTREVRKLQGGGAFDHADLLIPENASEWRKVFDGLAARYYHLARGMPRLVRKLKLCQDQHHGSTQWYPVQPFNVHASNYWEAMFDLRFPHAFWTYEDGLLVYPDAQHSAILLMDVEADATFMVPFAISDRVIRRLRLQDRLLVIEWAESEPFHRVNDSDQVHRHYATSFMIERTAEGWKVDPWNEWKIMFLGHPLSDRDRFFSSHNQHYYVIYSWQPNRSLYTADEDAPIESMVVWDISQRTPYRPSLDPHGNVRDAIPDDGPSIVARFSFRELDFYSVRQRGCPSIVRLDIDRTGSIEITDNTFCRFASPGDEESRWKSKVQTTSIPFIGYGPCWQRDTGVPFPAYRGNCELEAVPLGRGHSWYLCLCEVTDHLAQVSFTLQVIPTSEDYDDNHFRGLEVIIRTPISEATMNPIQTSEISFTGKISGDERFVIGENNNNEVVIFTF</sequence>
<dbReference type="CDD" id="cd09917">
    <property type="entry name" value="F-box_SF"/>
    <property type="match status" value="1"/>
</dbReference>
<accession>A0A232LUR3</accession>
<comment type="caution">
    <text evidence="2">The sequence shown here is derived from an EMBL/GenBank/DDBJ whole genome shotgun (WGS) entry which is preliminary data.</text>
</comment>
<proteinExistence type="predicted"/>
<dbReference type="Pfam" id="PF00646">
    <property type="entry name" value="F-box"/>
    <property type="match status" value="1"/>
</dbReference>
<feature type="domain" description="F-box" evidence="1">
    <location>
        <begin position="19"/>
        <end position="59"/>
    </location>
</feature>
<dbReference type="OrthoDB" id="5334391at2759"/>
<evidence type="ECO:0000259" key="1">
    <source>
        <dbReference type="SMART" id="SM00256"/>
    </source>
</evidence>
<keyword evidence="3" id="KW-1185">Reference proteome</keyword>